<keyword evidence="3" id="KW-1185">Reference proteome</keyword>
<accession>A0A4Q7PR76</accession>
<dbReference type="AlphaFoldDB" id="A0A4Q7PR76"/>
<dbReference type="InterPro" id="IPR028113">
    <property type="entry name" value="DUF4624"/>
</dbReference>
<feature type="signal peptide" evidence="1">
    <location>
        <begin position="1"/>
        <end position="21"/>
    </location>
</feature>
<gene>
    <name evidence="2" type="ORF">EV209_0679</name>
</gene>
<comment type="caution">
    <text evidence="2">The sequence shown here is derived from an EMBL/GenBank/DDBJ whole genome shotgun (WGS) entry which is preliminary data.</text>
</comment>
<dbReference type="Proteomes" id="UP000292927">
    <property type="component" value="Unassembled WGS sequence"/>
</dbReference>
<evidence type="ECO:0000313" key="3">
    <source>
        <dbReference type="Proteomes" id="UP000292927"/>
    </source>
</evidence>
<dbReference type="OrthoDB" id="1855877at2"/>
<dbReference type="Pfam" id="PF15417">
    <property type="entry name" value="DUF4624"/>
    <property type="match status" value="1"/>
</dbReference>
<evidence type="ECO:0000256" key="1">
    <source>
        <dbReference type="SAM" id="SignalP"/>
    </source>
</evidence>
<organism evidence="2 3">
    <name type="scientific">Cuneatibacter caecimuris</name>
    <dbReference type="NCBI Taxonomy" id="1796618"/>
    <lineage>
        <taxon>Bacteria</taxon>
        <taxon>Bacillati</taxon>
        <taxon>Bacillota</taxon>
        <taxon>Clostridia</taxon>
        <taxon>Lachnospirales</taxon>
        <taxon>Lachnospiraceae</taxon>
        <taxon>Cuneatibacter</taxon>
    </lineage>
</organism>
<dbReference type="PROSITE" id="PS51257">
    <property type="entry name" value="PROKAR_LIPOPROTEIN"/>
    <property type="match status" value="1"/>
</dbReference>
<dbReference type="EMBL" id="SGXF01000001">
    <property type="protein sequence ID" value="RZT02558.1"/>
    <property type="molecule type" value="Genomic_DNA"/>
</dbReference>
<name>A0A4Q7PR76_9FIRM</name>
<dbReference type="RefSeq" id="WP_130433033.1">
    <property type="nucleotide sequence ID" value="NZ_SGXF01000001.1"/>
</dbReference>
<keyword evidence="1" id="KW-0732">Signal</keyword>
<sequence length="151" mass="17006">MKKTAILFIMLVCIAGLTACAKEEIYTSEIPDENKTTFELELDKDYSDTDPFVNEILFCVSEDLEDLNAMGTLEMDGERIILEVKNNKTNEVLWSNTWNGAVRSESFLISLGSLTKDNEYVICLTGTKINYAAAGITFDSNFVQERVKPLR</sequence>
<evidence type="ECO:0000313" key="2">
    <source>
        <dbReference type="EMBL" id="RZT02558.1"/>
    </source>
</evidence>
<protein>
    <submittedName>
        <fullName evidence="2">Uncharacterized protein DUF4624</fullName>
    </submittedName>
</protein>
<feature type="chain" id="PRO_5020570662" evidence="1">
    <location>
        <begin position="22"/>
        <end position="151"/>
    </location>
</feature>
<proteinExistence type="predicted"/>
<reference evidence="2 3" key="1">
    <citation type="submission" date="2019-02" db="EMBL/GenBank/DDBJ databases">
        <title>Genomic Encyclopedia of Type Strains, Phase IV (KMG-IV): sequencing the most valuable type-strain genomes for metagenomic binning, comparative biology and taxonomic classification.</title>
        <authorList>
            <person name="Goeker M."/>
        </authorList>
    </citation>
    <scope>NUCLEOTIDE SEQUENCE [LARGE SCALE GENOMIC DNA]</scope>
    <source>
        <strain evidence="2 3">DSM 29486</strain>
    </source>
</reference>